<name>A0A0A2JG34_PENEN</name>
<comment type="caution">
    <text evidence="1">The sequence shown here is derived from an EMBL/GenBank/DDBJ whole genome shotgun (WGS) entry which is preliminary data.</text>
</comment>
<dbReference type="RefSeq" id="XP_016596845.1">
    <property type="nucleotide sequence ID" value="XM_016741140.1"/>
</dbReference>
<dbReference type="Gene3D" id="2.130.10.10">
    <property type="entry name" value="YVTN repeat-like/Quinoprotein amine dehydrogenase"/>
    <property type="match status" value="1"/>
</dbReference>
<protein>
    <submittedName>
        <fullName evidence="1">Uncharacterized protein</fullName>
    </submittedName>
</protein>
<dbReference type="SUPFAM" id="SSF50978">
    <property type="entry name" value="WD40 repeat-like"/>
    <property type="match status" value="1"/>
</dbReference>
<dbReference type="GeneID" id="27676559"/>
<accession>A0A0A2JG34</accession>
<dbReference type="EMBL" id="JQFZ01000229">
    <property type="protein sequence ID" value="KGO54377.1"/>
    <property type="molecule type" value="Genomic_DNA"/>
</dbReference>
<proteinExistence type="predicted"/>
<gene>
    <name evidence="1" type="ORF">PEX2_038650</name>
</gene>
<dbReference type="HOGENOM" id="CLU_465470_0_0_1"/>
<dbReference type="VEuPathDB" id="FungiDB:PEXP_017740"/>
<sequence length="586" mass="65502">MMTREENLPKSVLTDEERAARAKGLKDDSIGKGLWTEARGKLDPKRSLRLEIFIIDGDEDLQQAAKAKLETIQNSRLKIKIGNDRVLNVVSTALSQTNEAISNLDAIALLLVRFQAIEVIYDLSEHPEKMFTASDRIKELHAQLRAQTINLYTQILEYQADLIEHYSHNQMYRMVKSVGIPSGDRFSDIQTTAAGASTTLQTLDSGAIAGVDRQLSSLAESVKEIMDKLVEVNANILRPVVPTSSLLMIPKSPMLLNSDRTMMTIYPSGGEAPQIWDLMAERGLPDQQSWLHAVTPSDTGTSVIILPKGSGKEGPGHLGLWGVDDPNDGKDLDLGTTDYLQTALDNCLELAISADGMKIAILNSSNIIELWRFSKENNRWDLHWTSVLPYDAKSPRPQIKFSSDVWCVDNKDCEFEYEGSETLNLAVLSHHHAMVAIGGMSSSVELRDISNKTVRIIETDYFSNAYFMKFSAEDTRIAIGWDNRKVSIHNIAMGETEWVFECHATLAIALQFCPNDSWREVPFYTLDLEGDWIVHDNKKVMAIPPNLSAALYDPDQDQRANTIAFFTPGTHTSRLVYFMFEGVPSF</sequence>
<evidence type="ECO:0000313" key="1">
    <source>
        <dbReference type="EMBL" id="KGO54377.1"/>
    </source>
</evidence>
<dbReference type="InterPro" id="IPR036322">
    <property type="entry name" value="WD40_repeat_dom_sf"/>
</dbReference>
<keyword evidence="2" id="KW-1185">Reference proteome</keyword>
<evidence type="ECO:0000313" key="2">
    <source>
        <dbReference type="Proteomes" id="UP000030143"/>
    </source>
</evidence>
<dbReference type="VEuPathDB" id="FungiDB:PEXP_017750"/>
<dbReference type="AlphaFoldDB" id="A0A0A2JG34"/>
<organism evidence="1 2">
    <name type="scientific">Penicillium expansum</name>
    <name type="common">Blue mold rot fungus</name>
    <dbReference type="NCBI Taxonomy" id="27334"/>
    <lineage>
        <taxon>Eukaryota</taxon>
        <taxon>Fungi</taxon>
        <taxon>Dikarya</taxon>
        <taxon>Ascomycota</taxon>
        <taxon>Pezizomycotina</taxon>
        <taxon>Eurotiomycetes</taxon>
        <taxon>Eurotiomycetidae</taxon>
        <taxon>Eurotiales</taxon>
        <taxon>Aspergillaceae</taxon>
        <taxon>Penicillium</taxon>
    </lineage>
</organism>
<reference evidence="1 2" key="1">
    <citation type="journal article" date="2015" name="Mol. Plant Microbe Interact.">
        <title>Genome, transcriptome, and functional analyses of Penicillium expansum provide new insights into secondary metabolism and pathogenicity.</title>
        <authorList>
            <person name="Ballester A.R."/>
            <person name="Marcet-Houben M."/>
            <person name="Levin E."/>
            <person name="Sela N."/>
            <person name="Selma-Lazaro C."/>
            <person name="Carmona L."/>
            <person name="Wisniewski M."/>
            <person name="Droby S."/>
            <person name="Gonzalez-Candelas L."/>
            <person name="Gabaldon T."/>
        </authorList>
    </citation>
    <scope>NUCLEOTIDE SEQUENCE [LARGE SCALE GENOMIC DNA]</scope>
    <source>
        <strain evidence="1 2">MD-8</strain>
    </source>
</reference>
<dbReference type="STRING" id="27334.A0A0A2JG34"/>
<dbReference type="InterPro" id="IPR015943">
    <property type="entry name" value="WD40/YVTN_repeat-like_dom_sf"/>
</dbReference>
<dbReference type="Proteomes" id="UP000030143">
    <property type="component" value="Unassembled WGS sequence"/>
</dbReference>